<comment type="similarity">
    <text evidence="2">Belongs to the thymidylate kinase family.</text>
</comment>
<dbReference type="NCBIfam" id="TIGR00041">
    <property type="entry name" value="DTMP_kinase"/>
    <property type="match status" value="1"/>
</dbReference>
<gene>
    <name evidence="11" type="ORF">B0A50_06393</name>
</gene>
<dbReference type="GO" id="GO:0004550">
    <property type="term" value="F:nucleoside diphosphate kinase activity"/>
    <property type="evidence" value="ECO:0007669"/>
    <property type="project" value="TreeGrafter"/>
</dbReference>
<dbReference type="GO" id="GO:0005829">
    <property type="term" value="C:cytosol"/>
    <property type="evidence" value="ECO:0007669"/>
    <property type="project" value="TreeGrafter"/>
</dbReference>
<evidence type="ECO:0000256" key="4">
    <source>
        <dbReference type="ARBA" id="ARBA00017144"/>
    </source>
</evidence>
<dbReference type="InterPro" id="IPR027417">
    <property type="entry name" value="P-loop_NTPase"/>
</dbReference>
<evidence type="ECO:0000256" key="1">
    <source>
        <dbReference type="ARBA" id="ARBA00004992"/>
    </source>
</evidence>
<dbReference type="InterPro" id="IPR018094">
    <property type="entry name" value="Thymidylate_kinase"/>
</dbReference>
<keyword evidence="12" id="KW-1185">Reference proteome</keyword>
<dbReference type="EC" id="2.7.4.9" evidence="3"/>
<keyword evidence="8" id="KW-0418">Kinase</keyword>
<evidence type="ECO:0000256" key="2">
    <source>
        <dbReference type="ARBA" id="ARBA00009776"/>
    </source>
</evidence>
<dbReference type="GO" id="GO:0006233">
    <property type="term" value="P:dTDP biosynthetic process"/>
    <property type="evidence" value="ECO:0007669"/>
    <property type="project" value="InterPro"/>
</dbReference>
<dbReference type="Proteomes" id="UP000308549">
    <property type="component" value="Unassembled WGS sequence"/>
</dbReference>
<dbReference type="InterPro" id="IPR039430">
    <property type="entry name" value="Thymidylate_kin-like_dom"/>
</dbReference>
<keyword evidence="5" id="KW-0808">Transferase</keyword>
<organism evidence="11 12">
    <name type="scientific">Salinomyces thailandicus</name>
    <dbReference type="NCBI Taxonomy" id="706561"/>
    <lineage>
        <taxon>Eukaryota</taxon>
        <taxon>Fungi</taxon>
        <taxon>Dikarya</taxon>
        <taxon>Ascomycota</taxon>
        <taxon>Pezizomycotina</taxon>
        <taxon>Dothideomycetes</taxon>
        <taxon>Dothideomycetidae</taxon>
        <taxon>Mycosphaerellales</taxon>
        <taxon>Teratosphaeriaceae</taxon>
        <taxon>Salinomyces</taxon>
    </lineage>
</organism>
<evidence type="ECO:0000256" key="9">
    <source>
        <dbReference type="ARBA" id="ARBA00022840"/>
    </source>
</evidence>
<reference evidence="11 12" key="1">
    <citation type="submission" date="2017-03" db="EMBL/GenBank/DDBJ databases">
        <title>Genomes of endolithic fungi from Antarctica.</title>
        <authorList>
            <person name="Coleine C."/>
            <person name="Masonjones S."/>
            <person name="Stajich J.E."/>
        </authorList>
    </citation>
    <scope>NUCLEOTIDE SEQUENCE [LARGE SCALE GENOMIC DNA]</scope>
    <source>
        <strain evidence="11 12">CCFEE 6315</strain>
    </source>
</reference>
<dbReference type="AlphaFoldDB" id="A0A4U0TR52"/>
<dbReference type="SUPFAM" id="SSF52540">
    <property type="entry name" value="P-loop containing nucleoside triphosphate hydrolases"/>
    <property type="match status" value="1"/>
</dbReference>
<dbReference type="Gene3D" id="3.40.50.300">
    <property type="entry name" value="P-loop containing nucleotide triphosphate hydrolases"/>
    <property type="match status" value="1"/>
</dbReference>
<evidence type="ECO:0000256" key="6">
    <source>
        <dbReference type="ARBA" id="ARBA00022727"/>
    </source>
</evidence>
<evidence type="ECO:0000259" key="10">
    <source>
        <dbReference type="Pfam" id="PF02223"/>
    </source>
</evidence>
<dbReference type="CDD" id="cd01672">
    <property type="entry name" value="TMPK"/>
    <property type="match status" value="1"/>
</dbReference>
<dbReference type="HAMAP" id="MF_00165">
    <property type="entry name" value="Thymidylate_kinase"/>
    <property type="match status" value="1"/>
</dbReference>
<dbReference type="GO" id="GO:0004798">
    <property type="term" value="F:dTMP kinase activity"/>
    <property type="evidence" value="ECO:0007669"/>
    <property type="project" value="UniProtKB-EC"/>
</dbReference>
<dbReference type="GO" id="GO:0005524">
    <property type="term" value="F:ATP binding"/>
    <property type="evidence" value="ECO:0007669"/>
    <property type="project" value="UniProtKB-KW"/>
</dbReference>
<dbReference type="GO" id="GO:0005634">
    <property type="term" value="C:nucleus"/>
    <property type="evidence" value="ECO:0007669"/>
    <property type="project" value="TreeGrafter"/>
</dbReference>
<evidence type="ECO:0000313" key="11">
    <source>
        <dbReference type="EMBL" id="TKA24633.1"/>
    </source>
</evidence>
<sequence length="219" mass="24188">MPSIPRGKFIVLEGLDRSGKSTQTALLTTRLRAQNHTVTHLRFPDRTTPTGTLISAYLTGANQLSDHAIHLLFAANRWEKAAEIEELIARGEWVVADRYYYSGVVYSAAKGVEGLGVEWCRQVEVGLPRPDVVVVLDAGEDVVEGRGGFGEERYEEKGLQGRVREGFRMLGGRGEGEDLVWVDAKGGVEEVEIRVWEVVEGAARKINESGRGLRRVGAW</sequence>
<dbReference type="Pfam" id="PF02223">
    <property type="entry name" value="Thymidylate_kin"/>
    <property type="match status" value="1"/>
</dbReference>
<evidence type="ECO:0000313" key="12">
    <source>
        <dbReference type="Proteomes" id="UP000308549"/>
    </source>
</evidence>
<evidence type="ECO:0000256" key="5">
    <source>
        <dbReference type="ARBA" id="ARBA00022679"/>
    </source>
</evidence>
<protein>
    <recommendedName>
        <fullName evidence="4">Thymidylate kinase</fullName>
        <ecNumber evidence="3">2.7.4.9</ecNumber>
    </recommendedName>
</protein>
<dbReference type="EMBL" id="NAJL01000042">
    <property type="protein sequence ID" value="TKA24633.1"/>
    <property type="molecule type" value="Genomic_DNA"/>
</dbReference>
<dbReference type="OrthoDB" id="425602at2759"/>
<comment type="caution">
    <text evidence="11">The sequence shown here is derived from an EMBL/GenBank/DDBJ whole genome shotgun (WGS) entry which is preliminary data.</text>
</comment>
<keyword evidence="7" id="KW-0547">Nucleotide-binding</keyword>
<evidence type="ECO:0000256" key="3">
    <source>
        <dbReference type="ARBA" id="ARBA00012980"/>
    </source>
</evidence>
<dbReference type="GO" id="GO:0006235">
    <property type="term" value="P:dTTP biosynthetic process"/>
    <property type="evidence" value="ECO:0007669"/>
    <property type="project" value="TreeGrafter"/>
</dbReference>
<accession>A0A4U0TR52</accession>
<name>A0A4U0TR52_9PEZI</name>
<evidence type="ECO:0000256" key="7">
    <source>
        <dbReference type="ARBA" id="ARBA00022741"/>
    </source>
</evidence>
<dbReference type="GO" id="GO:0006227">
    <property type="term" value="P:dUDP biosynthetic process"/>
    <property type="evidence" value="ECO:0007669"/>
    <property type="project" value="TreeGrafter"/>
</dbReference>
<dbReference type="FunFam" id="3.40.50.300:FF:000679">
    <property type="entry name" value="Thymidylate kinase"/>
    <property type="match status" value="1"/>
</dbReference>
<dbReference type="PANTHER" id="PTHR10344:SF1">
    <property type="entry name" value="THYMIDYLATE KINASE"/>
    <property type="match status" value="1"/>
</dbReference>
<comment type="pathway">
    <text evidence="1">Pyrimidine metabolism; dTTP biosynthesis.</text>
</comment>
<dbReference type="PANTHER" id="PTHR10344">
    <property type="entry name" value="THYMIDYLATE KINASE"/>
    <property type="match status" value="1"/>
</dbReference>
<proteinExistence type="inferred from homology"/>
<feature type="domain" description="Thymidylate kinase-like" evidence="10">
    <location>
        <begin position="12"/>
        <end position="192"/>
    </location>
</feature>
<keyword evidence="6" id="KW-0545">Nucleotide biosynthesis</keyword>
<evidence type="ECO:0000256" key="8">
    <source>
        <dbReference type="ARBA" id="ARBA00022777"/>
    </source>
</evidence>
<keyword evidence="9" id="KW-0067">ATP-binding</keyword>